<keyword evidence="6" id="KW-0472">Membrane</keyword>
<evidence type="ECO:0000256" key="1">
    <source>
        <dbReference type="ARBA" id="ARBA00022737"/>
    </source>
</evidence>
<keyword evidence="6" id="KW-1133">Transmembrane helix</keyword>
<feature type="compositionally biased region" description="Low complexity" evidence="5">
    <location>
        <begin position="198"/>
        <end position="207"/>
    </location>
</feature>
<feature type="transmembrane region" description="Helical" evidence="6">
    <location>
        <begin position="501"/>
        <end position="523"/>
    </location>
</feature>
<keyword evidence="2 3" id="KW-0040">ANK repeat</keyword>
<dbReference type="Gene3D" id="1.25.40.20">
    <property type="entry name" value="Ankyrin repeat-containing domain"/>
    <property type="match status" value="1"/>
</dbReference>
<evidence type="ECO:0000256" key="3">
    <source>
        <dbReference type="PROSITE-ProRule" id="PRU00023"/>
    </source>
</evidence>
<dbReference type="PANTHER" id="PTHR24203">
    <property type="entry name" value="ANKYRIN REPEAT FAMILY PROTEIN"/>
    <property type="match status" value="1"/>
</dbReference>
<dbReference type="InterPro" id="IPR036770">
    <property type="entry name" value="Ankyrin_rpt-contain_sf"/>
</dbReference>
<evidence type="ECO:0000256" key="6">
    <source>
        <dbReference type="SAM" id="Phobius"/>
    </source>
</evidence>
<protein>
    <submittedName>
        <fullName evidence="7">Ankyrin repeat domain-containing protein</fullName>
    </submittedName>
</protein>
<dbReference type="Pfam" id="PF12796">
    <property type="entry name" value="Ank_2"/>
    <property type="match status" value="1"/>
</dbReference>
<keyword evidence="6" id="KW-0812">Transmembrane</keyword>
<feature type="coiled-coil region" evidence="4">
    <location>
        <begin position="376"/>
        <end position="459"/>
    </location>
</feature>
<feature type="compositionally biased region" description="Polar residues" evidence="5">
    <location>
        <begin position="272"/>
        <end position="284"/>
    </location>
</feature>
<dbReference type="EMBL" id="CP157942">
    <property type="protein sequence ID" value="XBS67415.1"/>
    <property type="molecule type" value="Genomic_DNA"/>
</dbReference>
<dbReference type="RefSeq" id="WP_349967983.1">
    <property type="nucleotide sequence ID" value="NZ_CP157942.1"/>
</dbReference>
<dbReference type="PROSITE" id="PS50088">
    <property type="entry name" value="ANK_REPEAT"/>
    <property type="match status" value="1"/>
</dbReference>
<evidence type="ECO:0000256" key="4">
    <source>
        <dbReference type="SAM" id="Coils"/>
    </source>
</evidence>
<name>A0AAU7Q2P3_9RICK</name>
<feature type="region of interest" description="Disordered" evidence="5">
    <location>
        <begin position="190"/>
        <end position="212"/>
    </location>
</feature>
<dbReference type="PANTHER" id="PTHR24203:SF45">
    <property type="entry name" value="ANKYRIN REPEAT DOMAIN 6"/>
    <property type="match status" value="1"/>
</dbReference>
<keyword evidence="4" id="KW-0175">Coiled coil</keyword>
<proteinExistence type="predicted"/>
<sequence length="543" mass="60404">MAIEKEKFFEIINKVGKSEGLDQDNLLERIKNELKGKDVGEYNKFSRNFSKEYQFSIKISEETVEDWTLLHLATACDCLLIVELLLKKKVSVSTRVKNSSKNDGPTALHVAASYGRENIVKQLLSDDRVNPSLKSKNKTPREVVGNTENKEAIVKMLEKAEKDHSRKKIKGFHIKVEEGSCHHLSQNDHMTQSSSAVNGNNATTALGNGKGKSVPIEVQMRNESKKENNDNVQSEQIASNSITGESNNIIVNKQYLPVSVKSMVEKIESPQRRSVTCSGKQTPTGEGVSSDDSGLELETTFDTSSCFEINHDGVGNEVDNQTLESLLSQIQLRDSRTRELERLDKELKQIELGKAEKEPAELKSYAAGHETRLEALGKLSEENQSLKQKTQELKSENATLKDELEKIKGQHSNDLDEHETRSEVLDKLSEENQSLKQQIQDLKSKNTTLNSELEKIKTKTDEIPLEKTEKGQLCFLKVASVNLVTMLAVGVIFSIAFQLPVLLMIAISVTSALVAGGVTYATTKPATELTELKKEVAIQQHSL</sequence>
<feature type="region of interest" description="Disordered" evidence="5">
    <location>
        <begin position="267"/>
        <end position="295"/>
    </location>
</feature>
<evidence type="ECO:0000313" key="7">
    <source>
        <dbReference type="EMBL" id="XBS67415.1"/>
    </source>
</evidence>
<dbReference type="SUPFAM" id="SSF48403">
    <property type="entry name" value="Ankyrin repeat"/>
    <property type="match status" value="1"/>
</dbReference>
<feature type="transmembrane region" description="Helical" evidence="6">
    <location>
        <begin position="474"/>
        <end position="495"/>
    </location>
</feature>
<dbReference type="PROSITE" id="PS50297">
    <property type="entry name" value="ANK_REP_REGION"/>
    <property type="match status" value="1"/>
</dbReference>
<reference evidence="7" key="1">
    <citation type="submission" date="2024-06" db="EMBL/GenBank/DDBJ databases">
        <authorList>
            <person name="Dussert Y."/>
            <person name="Peccoud J."/>
            <person name="Pigeault R."/>
        </authorList>
    </citation>
    <scope>NUCLEOTIDE SEQUENCE</scope>
    <source>
        <strain evidence="7">WArc</strain>
    </source>
</reference>
<evidence type="ECO:0000256" key="5">
    <source>
        <dbReference type="SAM" id="MobiDB-lite"/>
    </source>
</evidence>
<gene>
    <name evidence="7" type="ORF">ABLO99_01685</name>
</gene>
<organism evidence="7">
    <name type="scientific">Wolbachia endosymbiont of Armadillidium arcangelii</name>
    <dbReference type="NCBI Taxonomy" id="3158571"/>
    <lineage>
        <taxon>Bacteria</taxon>
        <taxon>Pseudomonadati</taxon>
        <taxon>Pseudomonadota</taxon>
        <taxon>Alphaproteobacteria</taxon>
        <taxon>Rickettsiales</taxon>
        <taxon>Anaplasmataceae</taxon>
        <taxon>Wolbachieae</taxon>
        <taxon>Wolbachia</taxon>
    </lineage>
</organism>
<keyword evidence="1" id="KW-0677">Repeat</keyword>
<evidence type="ECO:0000256" key="2">
    <source>
        <dbReference type="ARBA" id="ARBA00023043"/>
    </source>
</evidence>
<accession>A0AAU7Q2P3</accession>
<dbReference type="InterPro" id="IPR002110">
    <property type="entry name" value="Ankyrin_rpt"/>
</dbReference>
<dbReference type="SMART" id="SM00248">
    <property type="entry name" value="ANK"/>
    <property type="match status" value="2"/>
</dbReference>
<feature type="repeat" description="ANK" evidence="3">
    <location>
        <begin position="103"/>
        <end position="125"/>
    </location>
</feature>
<dbReference type="AlphaFoldDB" id="A0AAU7Q2P3"/>